<evidence type="ECO:0000256" key="3">
    <source>
        <dbReference type="SAM" id="SignalP"/>
    </source>
</evidence>
<feature type="domain" description="Phorbol-ester/DAG-type" evidence="4">
    <location>
        <begin position="103"/>
        <end position="154"/>
    </location>
</feature>
<dbReference type="GO" id="GO:0046872">
    <property type="term" value="F:metal ion binding"/>
    <property type="evidence" value="ECO:0007669"/>
    <property type="project" value="UniProtKB-KW"/>
</dbReference>
<evidence type="ECO:0000313" key="6">
    <source>
        <dbReference type="EMBL" id="MFH4976975.1"/>
    </source>
</evidence>
<dbReference type="SUPFAM" id="SSF111331">
    <property type="entry name" value="NAD kinase/diacylglycerol kinase-like"/>
    <property type="match status" value="1"/>
</dbReference>
<feature type="chain" id="PRO_5044895448" description="Diacylglycerol kinase (ATP)" evidence="3">
    <location>
        <begin position="26"/>
        <end position="367"/>
    </location>
</feature>
<dbReference type="PANTHER" id="PTHR11255">
    <property type="entry name" value="DIACYLGLYCEROL KINASE"/>
    <property type="match status" value="1"/>
</dbReference>
<dbReference type="EMBL" id="JBGFUD010001967">
    <property type="protein sequence ID" value="MFH4976975.1"/>
    <property type="molecule type" value="Genomic_DNA"/>
</dbReference>
<proteinExistence type="predicted"/>
<dbReference type="Pfam" id="PF00781">
    <property type="entry name" value="DAGK_cat"/>
    <property type="match status" value="1"/>
</dbReference>
<evidence type="ECO:0000259" key="4">
    <source>
        <dbReference type="PROSITE" id="PS50081"/>
    </source>
</evidence>
<dbReference type="PROSITE" id="PS00479">
    <property type="entry name" value="ZF_DAG_PE_1"/>
    <property type="match status" value="1"/>
</dbReference>
<dbReference type="CDD" id="cd20853">
    <property type="entry name" value="C1_DGKepsilon_typeIII_rpt2"/>
    <property type="match status" value="1"/>
</dbReference>
<sequence>MLWTLLALVFVVAILFQLLRKVVQPKIVEYDFLDSNVSSSGHHFVTIATDVHGQYCSLCENGVQTGMQCEYCGVLVDTVLCLRLLAGTMSCKTIPHLTDNDITHHWIRGNLPSSSVCFSCDEMCGDGVGLIDYRCSLCQITVHADCKFSIGERCNLGANRDFIIPPDCINWHKGGYRRKRQLIIDAISMPKKESFSSWTPLFVIVNPKSGGAEGAAVLKTFRYFLHPVQVINIEQVSVGSALRWTDTHPEIDYLVLVAGGDGTVSLILNSLEVLRKRPPVAVLPLGTGNDLSRVLGWGSGHSGEIDFGQVCSSLRESKIVKLDRWTVEITHRRRFGVRPKNKHLRMINYISIGVDACVTYGTLLIVL</sequence>
<dbReference type="SUPFAM" id="SSF57889">
    <property type="entry name" value="Cysteine-rich domain"/>
    <property type="match status" value="1"/>
</dbReference>
<dbReference type="SMART" id="SM00046">
    <property type="entry name" value="DAGKc"/>
    <property type="match status" value="1"/>
</dbReference>
<feature type="signal peptide" evidence="3">
    <location>
        <begin position="1"/>
        <end position="25"/>
    </location>
</feature>
<dbReference type="InterPro" id="IPR016064">
    <property type="entry name" value="NAD/diacylglycerol_kinase_sf"/>
</dbReference>
<keyword evidence="1" id="KW-0479">Metal-binding</keyword>
<dbReference type="PROSITE" id="PS50081">
    <property type="entry name" value="ZF_DAG_PE_2"/>
    <property type="match status" value="1"/>
</dbReference>
<name>A0ABD6EBF7_9BILA</name>
<evidence type="ECO:0000256" key="1">
    <source>
        <dbReference type="ARBA" id="ARBA00022723"/>
    </source>
</evidence>
<organism evidence="6 7">
    <name type="scientific">Gnathostoma spinigerum</name>
    <dbReference type="NCBI Taxonomy" id="75299"/>
    <lineage>
        <taxon>Eukaryota</taxon>
        <taxon>Metazoa</taxon>
        <taxon>Ecdysozoa</taxon>
        <taxon>Nematoda</taxon>
        <taxon>Chromadorea</taxon>
        <taxon>Rhabditida</taxon>
        <taxon>Spirurina</taxon>
        <taxon>Gnathostomatomorpha</taxon>
        <taxon>Gnathostomatoidea</taxon>
        <taxon>Gnathostomatidae</taxon>
        <taxon>Gnathostoma</taxon>
    </lineage>
</organism>
<feature type="domain" description="DAGKc" evidence="5">
    <location>
        <begin position="196"/>
        <end position="331"/>
    </location>
</feature>
<dbReference type="Proteomes" id="UP001608902">
    <property type="component" value="Unassembled WGS sequence"/>
</dbReference>
<dbReference type="InterPro" id="IPR002219">
    <property type="entry name" value="PKC_DAG/PE"/>
</dbReference>
<dbReference type="Pfam" id="PF00130">
    <property type="entry name" value="C1_1"/>
    <property type="match status" value="1"/>
</dbReference>
<dbReference type="InterPro" id="IPR017438">
    <property type="entry name" value="ATP-NAD_kinase_N"/>
</dbReference>
<dbReference type="PANTHER" id="PTHR11255:SF118">
    <property type="entry name" value="DIACYLGLYCEROL KINASE EPSILON"/>
    <property type="match status" value="1"/>
</dbReference>
<dbReference type="InterPro" id="IPR046349">
    <property type="entry name" value="C1-like_sf"/>
</dbReference>
<dbReference type="Gene3D" id="3.30.60.20">
    <property type="match status" value="1"/>
</dbReference>
<protein>
    <recommendedName>
        <fullName evidence="8">Diacylglycerol kinase (ATP)</fullName>
    </recommendedName>
</protein>
<evidence type="ECO:0008006" key="8">
    <source>
        <dbReference type="Google" id="ProtNLM"/>
    </source>
</evidence>
<dbReference type="InterPro" id="IPR001206">
    <property type="entry name" value="Diacylglycerol_kinase_cat_dom"/>
</dbReference>
<keyword evidence="3" id="KW-0732">Signal</keyword>
<gene>
    <name evidence="6" type="ORF">AB6A40_003684</name>
</gene>
<dbReference type="InterPro" id="IPR037607">
    <property type="entry name" value="DGK"/>
</dbReference>
<evidence type="ECO:0000256" key="2">
    <source>
        <dbReference type="ARBA" id="ARBA00022833"/>
    </source>
</evidence>
<evidence type="ECO:0000259" key="5">
    <source>
        <dbReference type="PROSITE" id="PS50146"/>
    </source>
</evidence>
<dbReference type="SMART" id="SM00109">
    <property type="entry name" value="C1"/>
    <property type="match status" value="2"/>
</dbReference>
<dbReference type="PROSITE" id="PS50146">
    <property type="entry name" value="DAGK"/>
    <property type="match status" value="1"/>
</dbReference>
<accession>A0ABD6EBF7</accession>
<reference evidence="6 7" key="1">
    <citation type="submission" date="2024-08" db="EMBL/GenBank/DDBJ databases">
        <title>Gnathostoma spinigerum genome.</title>
        <authorList>
            <person name="Gonzalez-Bertolin B."/>
            <person name="Monzon S."/>
            <person name="Zaballos A."/>
            <person name="Jimenez P."/>
            <person name="Dekumyoy P."/>
            <person name="Varona S."/>
            <person name="Cuesta I."/>
            <person name="Sumanam S."/>
            <person name="Adisakwattana P."/>
            <person name="Gasser R.B."/>
            <person name="Hernandez-Gonzalez A."/>
            <person name="Young N.D."/>
            <person name="Perteguer M.J."/>
        </authorList>
    </citation>
    <scope>NUCLEOTIDE SEQUENCE [LARGE SCALE GENOMIC DNA]</scope>
    <source>
        <strain evidence="6">AL3</strain>
        <tissue evidence="6">Liver</tissue>
    </source>
</reference>
<evidence type="ECO:0000313" key="7">
    <source>
        <dbReference type="Proteomes" id="UP001608902"/>
    </source>
</evidence>
<dbReference type="AlphaFoldDB" id="A0ABD6EBF7"/>
<dbReference type="Gene3D" id="3.40.50.10330">
    <property type="entry name" value="Probable inorganic polyphosphate/atp-NAD kinase, domain 1"/>
    <property type="match status" value="1"/>
</dbReference>
<keyword evidence="2" id="KW-0862">Zinc</keyword>
<keyword evidence="7" id="KW-1185">Reference proteome</keyword>
<comment type="caution">
    <text evidence="6">The sequence shown here is derived from an EMBL/GenBank/DDBJ whole genome shotgun (WGS) entry which is preliminary data.</text>
</comment>